<dbReference type="RefSeq" id="WP_394458366.1">
    <property type="nucleotide sequence ID" value="NZ_JBIGHZ010000001.1"/>
</dbReference>
<keyword evidence="4" id="KW-1133">Transmembrane helix</keyword>
<comment type="caution">
    <text evidence="6">The sequence shown here is derived from an EMBL/GenBank/DDBJ whole genome shotgun (WGS) entry which is preliminary data.</text>
</comment>
<comment type="subcellular location">
    <subcellularLocation>
        <location evidence="1">Periplasm</location>
    </subcellularLocation>
</comment>
<proteinExistence type="predicted"/>
<feature type="transmembrane region" description="Helical" evidence="4">
    <location>
        <begin position="45"/>
        <end position="66"/>
    </location>
</feature>
<evidence type="ECO:0000256" key="2">
    <source>
        <dbReference type="ARBA" id="ARBA00022723"/>
    </source>
</evidence>
<evidence type="ECO:0000256" key="1">
    <source>
        <dbReference type="ARBA" id="ARBA00004418"/>
    </source>
</evidence>
<dbReference type="EMBL" id="JBIGHZ010000001">
    <property type="protein sequence ID" value="MFG6447012.1"/>
    <property type="molecule type" value="Genomic_DNA"/>
</dbReference>
<dbReference type="Proteomes" id="UP001606099">
    <property type="component" value="Unassembled WGS sequence"/>
</dbReference>
<keyword evidence="4" id="KW-0812">Transmembrane</keyword>
<reference evidence="6 7" key="1">
    <citation type="submission" date="2024-08" db="EMBL/GenBank/DDBJ databases">
        <authorList>
            <person name="Lu H."/>
        </authorList>
    </citation>
    <scope>NUCLEOTIDE SEQUENCE [LARGE SCALE GENOMIC DNA]</scope>
    <source>
        <strain evidence="6 7">BYS180W</strain>
    </source>
</reference>
<organism evidence="6 7">
    <name type="scientific">Roseateles rivi</name>
    <dbReference type="NCBI Taxonomy" id="3299028"/>
    <lineage>
        <taxon>Bacteria</taxon>
        <taxon>Pseudomonadati</taxon>
        <taxon>Pseudomonadota</taxon>
        <taxon>Betaproteobacteria</taxon>
        <taxon>Burkholderiales</taxon>
        <taxon>Sphaerotilaceae</taxon>
        <taxon>Roseateles</taxon>
    </lineage>
</organism>
<dbReference type="Gene3D" id="2.60.40.420">
    <property type="entry name" value="Cupredoxins - blue copper proteins"/>
    <property type="match status" value="1"/>
</dbReference>
<dbReference type="PROSITE" id="PS00078">
    <property type="entry name" value="COX2"/>
    <property type="match status" value="1"/>
</dbReference>
<dbReference type="PANTHER" id="PTHR42838">
    <property type="entry name" value="CYTOCHROME C OXIDASE SUBUNIT II"/>
    <property type="match status" value="1"/>
</dbReference>
<feature type="domain" description="Cytochrome oxidase subunit II copper A binding" evidence="5">
    <location>
        <begin position="75"/>
        <end position="173"/>
    </location>
</feature>
<dbReference type="InterPro" id="IPR002429">
    <property type="entry name" value="CcO_II-like_C"/>
</dbReference>
<name>A0ABW7FRR2_9BURK</name>
<evidence type="ECO:0000259" key="5">
    <source>
        <dbReference type="PROSITE" id="PS50857"/>
    </source>
</evidence>
<dbReference type="InterPro" id="IPR051403">
    <property type="entry name" value="NosZ/Cyto_c_oxidase_sub2"/>
</dbReference>
<dbReference type="InterPro" id="IPR008972">
    <property type="entry name" value="Cupredoxin"/>
</dbReference>
<protein>
    <recommendedName>
        <fullName evidence="5">Cytochrome oxidase subunit II copper A binding domain-containing protein</fullName>
    </recommendedName>
</protein>
<sequence length="173" mass="19003">MQDLAAGVSALLMGFVLFVYLWVVKNSGSTADAKAVNQASYRWRARTFWAALTLAPVLTAATLLPWPHDVSAQEGHVVQVHATAKQWFWELSTQQAKVGDTVVFHVRAADVNHGFALYDENQRLVAQIQAMPGVVNSVRHHFTKPGTYKILCLEYCGVAHHGMVADFTVAAAQ</sequence>
<dbReference type="Pfam" id="PF00116">
    <property type="entry name" value="COX2"/>
    <property type="match status" value="1"/>
</dbReference>
<keyword evidence="3" id="KW-0186">Copper</keyword>
<accession>A0ABW7FRR2</accession>
<dbReference type="PROSITE" id="PS50857">
    <property type="entry name" value="COX2_CUA"/>
    <property type="match status" value="1"/>
</dbReference>
<dbReference type="PANTHER" id="PTHR42838:SF2">
    <property type="entry name" value="NITROUS-OXIDE REDUCTASE"/>
    <property type="match status" value="1"/>
</dbReference>
<dbReference type="SUPFAM" id="SSF49503">
    <property type="entry name" value="Cupredoxins"/>
    <property type="match status" value="1"/>
</dbReference>
<keyword evidence="4" id="KW-0472">Membrane</keyword>
<evidence type="ECO:0000313" key="6">
    <source>
        <dbReference type="EMBL" id="MFG6447012.1"/>
    </source>
</evidence>
<dbReference type="InterPro" id="IPR001505">
    <property type="entry name" value="Copper_CuA"/>
</dbReference>
<feature type="transmembrane region" description="Helical" evidence="4">
    <location>
        <begin position="6"/>
        <end position="24"/>
    </location>
</feature>
<evidence type="ECO:0000256" key="3">
    <source>
        <dbReference type="ARBA" id="ARBA00023008"/>
    </source>
</evidence>
<evidence type="ECO:0000313" key="7">
    <source>
        <dbReference type="Proteomes" id="UP001606099"/>
    </source>
</evidence>
<evidence type="ECO:0000256" key="4">
    <source>
        <dbReference type="SAM" id="Phobius"/>
    </source>
</evidence>
<gene>
    <name evidence="6" type="ORF">ACG0Z6_02010</name>
</gene>
<keyword evidence="7" id="KW-1185">Reference proteome</keyword>
<keyword evidence="2" id="KW-0479">Metal-binding</keyword>